<dbReference type="EMBL" id="PNIL01000024">
    <property type="protein sequence ID" value="PMP68258.1"/>
    <property type="molecule type" value="Genomic_DNA"/>
</dbReference>
<keyword evidence="8 9" id="KW-0342">GTP-binding</keyword>
<dbReference type="AlphaFoldDB" id="A0A2J6WFB8"/>
<dbReference type="Proteomes" id="UP000237040">
    <property type="component" value="Unassembled WGS sequence"/>
</dbReference>
<comment type="function">
    <text evidence="9">An essential GTPase which binds GTP, GDP and possibly (p)ppGpp with moderate affinity, with high nucleotide exchange rates and a fairly low GTP hydrolysis rate. Plays a role in control of the cell cycle, stress response, ribosome biogenesis and in those bacteria that undergo differentiation, in morphogenesis control.</text>
</comment>
<reference evidence="13 14" key="1">
    <citation type="submission" date="2018-01" db="EMBL/GenBank/DDBJ databases">
        <title>Metagenomic assembled genomes from two thermal pools in the Uzon Caldera, Kamchatka, Russia.</title>
        <authorList>
            <person name="Wilkins L."/>
            <person name="Ettinger C."/>
        </authorList>
    </citation>
    <scope>NUCLEOTIDE SEQUENCE [LARGE SCALE GENOMIC DNA]</scope>
    <source>
        <strain evidence="13">ZAV-07</strain>
    </source>
</reference>
<feature type="binding site" evidence="9">
    <location>
        <begin position="286"/>
        <end position="289"/>
    </location>
    <ligand>
        <name>GTP</name>
        <dbReference type="ChEBI" id="CHEBI:37565"/>
    </ligand>
</feature>
<dbReference type="InterPro" id="IPR036726">
    <property type="entry name" value="GTP1_OBG_dom_sf"/>
</dbReference>
<feature type="binding site" evidence="9">
    <location>
        <begin position="314"/>
        <end position="316"/>
    </location>
    <ligand>
        <name>GTP</name>
        <dbReference type="ChEBI" id="CHEBI:37565"/>
    </ligand>
</feature>
<dbReference type="GO" id="GO:0043022">
    <property type="term" value="F:ribosome binding"/>
    <property type="evidence" value="ECO:0007669"/>
    <property type="project" value="UniProtKB-ARBA"/>
</dbReference>
<gene>
    <name evidence="9" type="primary">obg</name>
    <name evidence="13" type="ORF">C0189_01605</name>
</gene>
<evidence type="ECO:0000259" key="11">
    <source>
        <dbReference type="PROSITE" id="PS51881"/>
    </source>
</evidence>
<name>A0A2J6WFB8_9BACT</name>
<dbReference type="InterPro" id="IPR036346">
    <property type="entry name" value="GTP-bd_prot_GTP1/OBG_C_sf"/>
</dbReference>
<evidence type="ECO:0000256" key="4">
    <source>
        <dbReference type="ARBA" id="ARBA00022723"/>
    </source>
</evidence>
<evidence type="ECO:0000256" key="5">
    <source>
        <dbReference type="ARBA" id="ARBA00022741"/>
    </source>
</evidence>
<dbReference type="PROSITE" id="PS51710">
    <property type="entry name" value="G_OBG"/>
    <property type="match status" value="1"/>
</dbReference>
<dbReference type="Gene3D" id="3.30.300.350">
    <property type="entry name" value="GTP-binding protein OBG, C-terminal domain"/>
    <property type="match status" value="1"/>
</dbReference>
<dbReference type="GO" id="GO:0005525">
    <property type="term" value="F:GTP binding"/>
    <property type="evidence" value="ECO:0007669"/>
    <property type="project" value="UniProtKB-UniRule"/>
</dbReference>
<dbReference type="PROSITE" id="PS51881">
    <property type="entry name" value="OCT"/>
    <property type="match status" value="1"/>
</dbReference>
<dbReference type="FunFam" id="2.70.210.12:FF:000001">
    <property type="entry name" value="GTPase Obg"/>
    <property type="match status" value="1"/>
</dbReference>
<accession>A0A2J6WFB8</accession>
<comment type="subunit">
    <text evidence="9">Monomer.</text>
</comment>
<dbReference type="InterPro" id="IPR006073">
    <property type="entry name" value="GTP-bd"/>
</dbReference>
<evidence type="ECO:0000256" key="8">
    <source>
        <dbReference type="ARBA" id="ARBA00023134"/>
    </source>
</evidence>
<dbReference type="GO" id="GO:0005737">
    <property type="term" value="C:cytoplasm"/>
    <property type="evidence" value="ECO:0007669"/>
    <property type="project" value="UniProtKB-SubCell"/>
</dbReference>
<dbReference type="Pfam" id="PF01926">
    <property type="entry name" value="MMR_HSR1"/>
    <property type="match status" value="1"/>
</dbReference>
<evidence type="ECO:0000256" key="2">
    <source>
        <dbReference type="ARBA" id="ARBA00007699"/>
    </source>
</evidence>
<evidence type="ECO:0000256" key="7">
    <source>
        <dbReference type="ARBA" id="ARBA00022842"/>
    </source>
</evidence>
<evidence type="ECO:0000256" key="1">
    <source>
        <dbReference type="ARBA" id="ARBA00001946"/>
    </source>
</evidence>
<evidence type="ECO:0000256" key="6">
    <source>
        <dbReference type="ARBA" id="ARBA00022801"/>
    </source>
</evidence>
<dbReference type="PROSITE" id="PS00905">
    <property type="entry name" value="GTP1_OBG"/>
    <property type="match status" value="1"/>
</dbReference>
<feature type="domain" description="Obg" evidence="12">
    <location>
        <begin position="6"/>
        <end position="164"/>
    </location>
</feature>
<comment type="subcellular location">
    <subcellularLocation>
        <location evidence="9">Cytoplasm</location>
    </subcellularLocation>
</comment>
<keyword evidence="4 9" id="KW-0479">Metal-binding</keyword>
<keyword evidence="7 9" id="KW-0460">Magnesium</keyword>
<dbReference type="SUPFAM" id="SSF102741">
    <property type="entry name" value="Obg GTP-binding protein C-terminal domain"/>
    <property type="match status" value="1"/>
</dbReference>
<dbReference type="PANTHER" id="PTHR11702:SF31">
    <property type="entry name" value="MITOCHONDRIAL RIBOSOME-ASSOCIATED GTPASE 2"/>
    <property type="match status" value="1"/>
</dbReference>
<evidence type="ECO:0000256" key="3">
    <source>
        <dbReference type="ARBA" id="ARBA00022490"/>
    </source>
</evidence>
<comment type="caution">
    <text evidence="13">The sequence shown here is derived from an EMBL/GenBank/DDBJ whole genome shotgun (WGS) entry which is preliminary data.</text>
</comment>
<dbReference type="GO" id="GO:0003924">
    <property type="term" value="F:GTPase activity"/>
    <property type="evidence" value="ECO:0007669"/>
    <property type="project" value="UniProtKB-UniRule"/>
</dbReference>
<dbReference type="NCBIfam" id="TIGR02729">
    <property type="entry name" value="Obg_CgtA"/>
    <property type="match status" value="1"/>
</dbReference>
<dbReference type="PROSITE" id="PS51883">
    <property type="entry name" value="OBG"/>
    <property type="match status" value="1"/>
</dbReference>
<dbReference type="NCBIfam" id="NF008955">
    <property type="entry name" value="PRK12297.1"/>
    <property type="match status" value="1"/>
</dbReference>
<dbReference type="SUPFAM" id="SSF82051">
    <property type="entry name" value="Obg GTP-binding protein N-terminal domain"/>
    <property type="match status" value="1"/>
</dbReference>
<protein>
    <recommendedName>
        <fullName evidence="9">GTPase Obg</fullName>
        <ecNumber evidence="9">3.6.5.-</ecNumber>
    </recommendedName>
    <alternativeName>
        <fullName evidence="9">GTP-binding protein Obg</fullName>
    </alternativeName>
</protein>
<dbReference type="NCBIfam" id="TIGR00231">
    <property type="entry name" value="small_GTP"/>
    <property type="match status" value="1"/>
</dbReference>
<dbReference type="InterPro" id="IPR006074">
    <property type="entry name" value="GTP1-OBG_CS"/>
</dbReference>
<dbReference type="PIRSF" id="PIRSF002401">
    <property type="entry name" value="GTP_bd_Obg/CgtA"/>
    <property type="match status" value="1"/>
</dbReference>
<dbReference type="PRINTS" id="PR00326">
    <property type="entry name" value="GTP1OBG"/>
</dbReference>
<keyword evidence="5 9" id="KW-0547">Nucleotide-binding</keyword>
<comment type="cofactor">
    <cofactor evidence="1 9">
        <name>Mg(2+)</name>
        <dbReference type="ChEBI" id="CHEBI:18420"/>
    </cofactor>
</comment>
<feature type="binding site" evidence="9">
    <location>
        <begin position="218"/>
        <end position="221"/>
    </location>
    <ligand>
        <name>GTP</name>
        <dbReference type="ChEBI" id="CHEBI:37565"/>
    </ligand>
</feature>
<dbReference type="InterPro" id="IPR014100">
    <property type="entry name" value="GTP-bd_Obg/CgtA"/>
</dbReference>
<evidence type="ECO:0000313" key="14">
    <source>
        <dbReference type="Proteomes" id="UP000237040"/>
    </source>
</evidence>
<dbReference type="HAMAP" id="MF_01454">
    <property type="entry name" value="GTPase_Obg"/>
    <property type="match status" value="1"/>
</dbReference>
<dbReference type="InterPro" id="IPR006169">
    <property type="entry name" value="GTP1_OBG_dom"/>
</dbReference>
<comment type="similarity">
    <text evidence="2 9">Belongs to the TRAFAC class OBG-HflX-like GTPase superfamily. OBG GTPase family.</text>
</comment>
<dbReference type="Pfam" id="PF01018">
    <property type="entry name" value="GTP1_OBG"/>
    <property type="match status" value="1"/>
</dbReference>
<feature type="domain" description="OBG-type G" evidence="10">
    <location>
        <begin position="165"/>
        <end position="333"/>
    </location>
</feature>
<dbReference type="InterPro" id="IPR031167">
    <property type="entry name" value="G_OBG"/>
</dbReference>
<sequence length="428" mass="47828">MRPLKKSLIDHAYIRVRSGKGGDGAISFRREKFIPKGGPDGGDGGKGGDVIIKANQNLTTLQKFLYKKHFFAENGENGSGRLKHGKNGKDLIIEVPVGTTIIDRNTGKVIAELNKDGESIVVAKGGKGGRGNKAFTTSTERAPHYSEKGGPYEERDLELILKVISDVGIVGLPNAGKSTFISKVSNAHPEIASYPFTTLSPKIGVVKLDELRSFTIADLPGLIEGASKGKGLGNQFLSHIEKTKVLMFLIDGSDRKNIKKTYKILLNELGSYSEQLLQKKRIIVINKIDTWPVKRTKELKEFFKRVNEEVFFISALNEIGLREVLERLYELVKETKIGEEKPQEEVKEFTLDRNKEIIVEKLDDNTFKVSNPELERRAELTDFNRAGSVNELLRYFDKIGLDRILKARGIKEGDRVLIGSKSFIYHED</sequence>
<dbReference type="Gene3D" id="2.70.210.12">
    <property type="entry name" value="GTP1/OBG domain"/>
    <property type="match status" value="1"/>
</dbReference>
<feature type="domain" description="OCT" evidence="11">
    <location>
        <begin position="341"/>
        <end position="427"/>
    </location>
</feature>
<feature type="binding site" evidence="9">
    <location>
        <begin position="196"/>
        <end position="200"/>
    </location>
    <ligand>
        <name>GTP</name>
        <dbReference type="ChEBI" id="CHEBI:37565"/>
    </ligand>
</feature>
<organism evidence="13 14">
    <name type="scientific">Caldisericum exile</name>
    <dbReference type="NCBI Taxonomy" id="693075"/>
    <lineage>
        <taxon>Bacteria</taxon>
        <taxon>Pseudomonadati</taxon>
        <taxon>Caldisericota/Cryosericota group</taxon>
        <taxon>Caldisericota</taxon>
        <taxon>Caldisericia</taxon>
        <taxon>Caldisericales</taxon>
        <taxon>Caldisericaceae</taxon>
        <taxon>Caldisericum</taxon>
    </lineage>
</organism>
<dbReference type="PANTHER" id="PTHR11702">
    <property type="entry name" value="DEVELOPMENTALLY REGULATED GTP-BINDING PROTEIN-RELATED"/>
    <property type="match status" value="1"/>
</dbReference>
<proteinExistence type="inferred from homology"/>
<evidence type="ECO:0000259" key="12">
    <source>
        <dbReference type="PROSITE" id="PS51883"/>
    </source>
</evidence>
<keyword evidence="6 9" id="KW-0378">Hydrolase</keyword>
<evidence type="ECO:0000313" key="13">
    <source>
        <dbReference type="EMBL" id="PMP68258.1"/>
    </source>
</evidence>
<dbReference type="GO" id="GO:0000287">
    <property type="term" value="F:magnesium ion binding"/>
    <property type="evidence" value="ECO:0007669"/>
    <property type="project" value="InterPro"/>
</dbReference>
<dbReference type="RefSeq" id="WP_424587054.1">
    <property type="nucleotide sequence ID" value="NZ_JBNAUB010000040.1"/>
</dbReference>
<feature type="binding site" evidence="9">
    <location>
        <begin position="171"/>
        <end position="178"/>
    </location>
    <ligand>
        <name>GTP</name>
        <dbReference type="ChEBI" id="CHEBI:37565"/>
    </ligand>
</feature>
<dbReference type="NCBIfam" id="TIGR03595">
    <property type="entry name" value="Obg_CgtA_exten"/>
    <property type="match status" value="1"/>
</dbReference>
<evidence type="ECO:0000259" key="10">
    <source>
        <dbReference type="PROSITE" id="PS51710"/>
    </source>
</evidence>
<dbReference type="EC" id="3.6.5.-" evidence="9"/>
<dbReference type="CDD" id="cd01898">
    <property type="entry name" value="Obg"/>
    <property type="match status" value="1"/>
</dbReference>
<dbReference type="NCBIfam" id="NF008956">
    <property type="entry name" value="PRK12299.1"/>
    <property type="match status" value="1"/>
</dbReference>
<dbReference type="InterPro" id="IPR005225">
    <property type="entry name" value="Small_GTP-bd"/>
</dbReference>
<evidence type="ECO:0000256" key="9">
    <source>
        <dbReference type="HAMAP-Rule" id="MF_01454"/>
    </source>
</evidence>
<dbReference type="Gene3D" id="3.40.50.300">
    <property type="entry name" value="P-loop containing nucleotide triphosphate hydrolases"/>
    <property type="match status" value="1"/>
</dbReference>
<dbReference type="GO" id="GO:0042254">
    <property type="term" value="P:ribosome biogenesis"/>
    <property type="evidence" value="ECO:0007669"/>
    <property type="project" value="UniProtKB-UniRule"/>
</dbReference>
<dbReference type="InterPro" id="IPR027417">
    <property type="entry name" value="P-loop_NTPase"/>
</dbReference>
<keyword evidence="3 9" id="KW-0963">Cytoplasm</keyword>
<dbReference type="SUPFAM" id="SSF52540">
    <property type="entry name" value="P-loop containing nucleoside triphosphate hydrolases"/>
    <property type="match status" value="1"/>
</dbReference>
<feature type="binding site" evidence="9">
    <location>
        <position position="198"/>
    </location>
    <ligand>
        <name>Mg(2+)</name>
        <dbReference type="ChEBI" id="CHEBI:18420"/>
    </ligand>
</feature>
<dbReference type="InterPro" id="IPR045086">
    <property type="entry name" value="OBG_GTPase"/>
</dbReference>
<feature type="binding site" evidence="9">
    <location>
        <position position="178"/>
    </location>
    <ligand>
        <name>Mg(2+)</name>
        <dbReference type="ChEBI" id="CHEBI:18420"/>
    </ligand>
</feature>
<dbReference type="InterPro" id="IPR015349">
    <property type="entry name" value="OCT_dom"/>
</dbReference>
<dbReference type="Pfam" id="PF09269">
    <property type="entry name" value="DUF1967"/>
    <property type="match status" value="1"/>
</dbReference>